<dbReference type="RefSeq" id="WP_125484073.1">
    <property type="nucleotide sequence ID" value="NZ_RSDW01000001.1"/>
</dbReference>
<dbReference type="OrthoDB" id="116753at2"/>
<protein>
    <submittedName>
        <fullName evidence="2">DinB family protein</fullName>
    </submittedName>
</protein>
<feature type="domain" description="DinB-like" evidence="1">
    <location>
        <begin position="24"/>
        <end position="152"/>
    </location>
</feature>
<evidence type="ECO:0000259" key="1">
    <source>
        <dbReference type="Pfam" id="PF12867"/>
    </source>
</evidence>
<proteinExistence type="predicted"/>
<reference evidence="2 3" key="1">
    <citation type="submission" date="2018-12" db="EMBL/GenBank/DDBJ databases">
        <title>Sequencing of bacterial isolates from soil warming experiment in Harvard Forest, Massachusetts, USA.</title>
        <authorList>
            <person name="Deangelis K."/>
        </authorList>
    </citation>
    <scope>NUCLEOTIDE SEQUENCE [LARGE SCALE GENOMIC DNA]</scope>
    <source>
        <strain evidence="2 3">EB153</strain>
    </source>
</reference>
<dbReference type="Proteomes" id="UP000269669">
    <property type="component" value="Unassembled WGS sequence"/>
</dbReference>
<dbReference type="InterPro" id="IPR034660">
    <property type="entry name" value="DinB/YfiT-like"/>
</dbReference>
<name>A0A3R9R104_9BACT</name>
<dbReference type="AlphaFoldDB" id="A0A3R9R104"/>
<dbReference type="EMBL" id="RSDW01000001">
    <property type="protein sequence ID" value="RSL15318.1"/>
    <property type="molecule type" value="Genomic_DNA"/>
</dbReference>
<dbReference type="Pfam" id="PF12867">
    <property type="entry name" value="DinB_2"/>
    <property type="match status" value="1"/>
</dbReference>
<accession>A0A3R9R104</accession>
<dbReference type="SUPFAM" id="SSF109854">
    <property type="entry name" value="DinB/YfiT-like putative metalloenzymes"/>
    <property type="match status" value="1"/>
</dbReference>
<evidence type="ECO:0000313" key="3">
    <source>
        <dbReference type="Proteomes" id="UP000269669"/>
    </source>
</evidence>
<comment type="caution">
    <text evidence="2">The sequence shown here is derived from an EMBL/GenBank/DDBJ whole genome shotgun (WGS) entry which is preliminary data.</text>
</comment>
<gene>
    <name evidence="2" type="ORF">EDE15_0802</name>
</gene>
<organism evidence="2 3">
    <name type="scientific">Edaphobacter aggregans</name>
    <dbReference type="NCBI Taxonomy" id="570835"/>
    <lineage>
        <taxon>Bacteria</taxon>
        <taxon>Pseudomonadati</taxon>
        <taxon>Acidobacteriota</taxon>
        <taxon>Terriglobia</taxon>
        <taxon>Terriglobales</taxon>
        <taxon>Acidobacteriaceae</taxon>
        <taxon>Edaphobacter</taxon>
    </lineage>
</organism>
<evidence type="ECO:0000313" key="2">
    <source>
        <dbReference type="EMBL" id="RSL15318.1"/>
    </source>
</evidence>
<dbReference type="InterPro" id="IPR024775">
    <property type="entry name" value="DinB-like"/>
</dbReference>
<dbReference type="Gene3D" id="1.20.120.450">
    <property type="entry name" value="dinb family like domain"/>
    <property type="match status" value="1"/>
</dbReference>
<sequence>MVEPWLRGTRLEVDAVRRGVIHALELASEDVAKWCEGLSDEELEARPLGLPSVGFHLRHMARSLDRLLTYAEGQQLSERQMEALKTEMESAGREASLMEFAEGVEVAVKRVIAISPESFGDRRGVGRKNLPTSVGGLLVHCADHTQRHVGQLVTTAKVVVGMRV</sequence>
<keyword evidence="3" id="KW-1185">Reference proteome</keyword>